<name>T0R014_SAPDV</name>
<dbReference type="VEuPathDB" id="FungiDB:SDRG_02203"/>
<proteinExistence type="predicted"/>
<feature type="region of interest" description="Disordered" evidence="1">
    <location>
        <begin position="870"/>
        <end position="891"/>
    </location>
</feature>
<dbReference type="EMBL" id="JH767136">
    <property type="protein sequence ID" value="EQC40301.1"/>
    <property type="molecule type" value="Genomic_DNA"/>
</dbReference>
<protein>
    <submittedName>
        <fullName evidence="2">Uncharacterized protein</fullName>
    </submittedName>
</protein>
<sequence length="891" mass="98180">MSEHMVDVAMHALARHACSTKRLEPVAPRFRIQGFDEELLWPLPPHQVAALRALFPGTSSVIPQHKIIDLDDELAYRSEYKAVRCGINPWHNATHFIDSLTIDTVGDAASWTQVQEDAMAFGTTVHVLPSDAVGGAVTVSYDDRSSTWESVDDCVLGFWNACSVHVAPITSGVRAMLVFRMRREDDENSSDSDSDRGRYSDVERCAFDDDSDYGDVASNAETSAATDPECIATHAQMLDAVAAVADYTRIAVGMRVYHRGALSSMDDLSDNIGDAITFLVSTNVLDVAVFSSGSSDAVLFDPRCHVPASVVAACTRDSLQNFLARDDALVNDATMIDVVFWPKTHRVYFLGFEAATSLLSSYVAGGSTDLLGFKTLREMASATISMLGEELCPQLHVPFDTWASLGACLLEYGDMDLAMDLLSKTTESRFWATPAIVCDWFRALVTRYGWHVVLPPYLNLIERACRSTDAMHMHLMASLVEDNKLCVQQRHATELLDAVLCLLLKRQRSAGQLSHIDRFVNDALRVSLCLVDESTDPLVGGIVATRLPPPILALVESFLPPRWTLVRALTCDTRLQSSLPAALLLLRPSGLALQPYIDLAIHLYEVSTGGVDYDGYVALLQLTHGTSSFDVIFDKALTEGMRPHFWSDLLATPGLQLAPPQTARLVAATMHRFRGTNFAEIPDRDDLSGITSAAQDGARLFAALDDAPGLARLLEYAYALEAAHEAPITFIMDFFVPLHDTCVESQRLEVAAALAAHGLPRLSERLADLAASKGTTRRQRWNWCRRHCDHIGHFAEGEHPSTFELDASRYCTKKAIKKSYVPLRRYPEHIRDVCIEAYSENADVYTLINHPYELVQKMQDAANRLQASLDAGRQGSAKRMPLDAGSSPKCE</sequence>
<keyword evidence="3" id="KW-1185">Reference proteome</keyword>
<dbReference type="GeneID" id="19942930"/>
<organism evidence="2 3">
    <name type="scientific">Saprolegnia diclina (strain VS20)</name>
    <dbReference type="NCBI Taxonomy" id="1156394"/>
    <lineage>
        <taxon>Eukaryota</taxon>
        <taxon>Sar</taxon>
        <taxon>Stramenopiles</taxon>
        <taxon>Oomycota</taxon>
        <taxon>Saprolegniomycetes</taxon>
        <taxon>Saprolegniales</taxon>
        <taxon>Saprolegniaceae</taxon>
        <taxon>Saprolegnia</taxon>
    </lineage>
</organism>
<gene>
    <name evidence="2" type="ORF">SDRG_02203</name>
</gene>
<evidence type="ECO:0000256" key="1">
    <source>
        <dbReference type="SAM" id="MobiDB-lite"/>
    </source>
</evidence>
<evidence type="ECO:0000313" key="3">
    <source>
        <dbReference type="Proteomes" id="UP000030762"/>
    </source>
</evidence>
<evidence type="ECO:0000313" key="2">
    <source>
        <dbReference type="EMBL" id="EQC40301.1"/>
    </source>
</evidence>
<dbReference type="Proteomes" id="UP000030762">
    <property type="component" value="Unassembled WGS sequence"/>
</dbReference>
<accession>T0R014</accession>
<reference evidence="2 3" key="1">
    <citation type="submission" date="2012-04" db="EMBL/GenBank/DDBJ databases">
        <title>The Genome Sequence of Saprolegnia declina VS20.</title>
        <authorList>
            <consortium name="The Broad Institute Genome Sequencing Platform"/>
            <person name="Russ C."/>
            <person name="Nusbaum C."/>
            <person name="Tyler B."/>
            <person name="van West P."/>
            <person name="Dieguez-Uribeondo J."/>
            <person name="de Bruijn I."/>
            <person name="Tripathy S."/>
            <person name="Jiang R."/>
            <person name="Young S.K."/>
            <person name="Zeng Q."/>
            <person name="Gargeya S."/>
            <person name="Fitzgerald M."/>
            <person name="Haas B."/>
            <person name="Abouelleil A."/>
            <person name="Alvarado L."/>
            <person name="Arachchi H.M."/>
            <person name="Berlin A."/>
            <person name="Chapman S.B."/>
            <person name="Goldberg J."/>
            <person name="Griggs A."/>
            <person name="Gujja S."/>
            <person name="Hansen M."/>
            <person name="Howarth C."/>
            <person name="Imamovic A."/>
            <person name="Larimer J."/>
            <person name="McCowen C."/>
            <person name="Montmayeur A."/>
            <person name="Murphy C."/>
            <person name="Neiman D."/>
            <person name="Pearson M."/>
            <person name="Priest M."/>
            <person name="Roberts A."/>
            <person name="Saif S."/>
            <person name="Shea T."/>
            <person name="Sisk P."/>
            <person name="Sykes S."/>
            <person name="Wortman J."/>
            <person name="Nusbaum C."/>
            <person name="Birren B."/>
        </authorList>
    </citation>
    <scope>NUCLEOTIDE SEQUENCE [LARGE SCALE GENOMIC DNA]</scope>
    <source>
        <strain evidence="2 3">VS20</strain>
    </source>
</reference>
<dbReference type="AlphaFoldDB" id="T0R014"/>
<dbReference type="InParanoid" id="T0R014"/>
<dbReference type="RefSeq" id="XP_008606000.1">
    <property type="nucleotide sequence ID" value="XM_008607778.1"/>
</dbReference>